<proteinExistence type="predicted"/>
<keyword evidence="3" id="KW-1185">Reference proteome</keyword>
<dbReference type="Pfam" id="PF01344">
    <property type="entry name" value="Kelch_1"/>
    <property type="match status" value="1"/>
</dbReference>
<evidence type="ECO:0000313" key="2">
    <source>
        <dbReference type="EMBL" id="SEG87273.1"/>
    </source>
</evidence>
<dbReference type="Gene3D" id="2.60.120.260">
    <property type="entry name" value="Galactose-binding domain-like"/>
    <property type="match status" value="1"/>
</dbReference>
<dbReference type="InterPro" id="IPR013320">
    <property type="entry name" value="ConA-like_dom_sf"/>
</dbReference>
<dbReference type="SUPFAM" id="SSF49899">
    <property type="entry name" value="Concanavalin A-like lectins/glucanases"/>
    <property type="match status" value="1"/>
</dbReference>
<dbReference type="InterPro" id="IPR008969">
    <property type="entry name" value="CarboxyPept-like_regulatory"/>
</dbReference>
<dbReference type="GO" id="GO:0030246">
    <property type="term" value="F:carbohydrate binding"/>
    <property type="evidence" value="ECO:0007669"/>
    <property type="project" value="InterPro"/>
</dbReference>
<accession>A0A1H6DRE5</accession>
<dbReference type="SMART" id="SM00612">
    <property type="entry name" value="Kelch"/>
    <property type="match status" value="5"/>
</dbReference>
<dbReference type="Pfam" id="PF24681">
    <property type="entry name" value="Kelch_KLHDC2_KLHL20_DRC7"/>
    <property type="match status" value="1"/>
</dbReference>
<protein>
    <submittedName>
        <fullName evidence="2">N-acetylneuraminic acid mutarotase</fullName>
    </submittedName>
</protein>
<name>A0A1H6DRE5_9ACTN</name>
<sequence length="885" mass="91814">MLTMKRVIALLSALCGMFGMLVMFVATPAAHADGTVTLTGVVKDGGAHGWPLGATVTVGGVSAQTSPVTGHYALAVPAAGSYELSVSSPGYRTRTESVTGSTADVTLKVDADACRAPGYQYATDGLIEGFDGTSTPSGWTVQDGVGQGWVWRFDDPAKVGNHTGGTGGFAIMDDEYYTWQAEDSTLVSPVVDLSTLDAPSIGFANDFTMWDYTVPSGIGDVDVSVDGGTTWTNVWRDELLDAGPKRVDVPIPMAAHQAHVRVRFHYYTSPDVTAGRWWAIDDVYIGDRSCAAVPGGMVAGRVTDANTGAPVDGARVAGPSGSATSGADGWYTTFAPGHGSQRFVGSKLQYHDLRQPVAVRADRVTEADFPLPTGQISVAPELTVSPALGGSGTVPLKVTNTGTAAAKVTLAERPGGFRIADERKEPWSGLGSPPAAGWSSLPDYPIDIRDNVAGAYGGKIYSFGGTSSSSQGNPLANSYVYDPSTRAWSQIASEPVAREEGVGAFIGGKFYVVDGATADGESLTGELDVYDAATNTWSTGAPIPVPEADAAATVLDGRLYVVGGCASRAFCGTSGVFRYDPASDTWQQLPDYPTPESWLGCGAIEGTVYCAGGQQSFGTVSTATYAYDPGANTWTPRAKVPTALWAMGYTVADGELMVSGGVHAGLSTNAGFAYDPVSDSWSALPDSVNLLTRGAMACGLVKIGGAQSFGTYSPYVETLPGHTDCGSDRDVSWMSLGTTSVTVPAKGSVVVHVRADASGVSQPGTYSATVLVRSDTPYGPRTAGMSMRVDPPASWTKVMGTVTGTACDGTSAPLAGASVFVAGRHSKVALTTDTQGRYALWVDRTEGPLQVTATDDDWTPQAVTGLRLNGAWANVQDLALSRPAC</sequence>
<dbReference type="InterPro" id="IPR013784">
    <property type="entry name" value="Carb-bd-like_fold"/>
</dbReference>
<keyword evidence="1" id="KW-0732">Signal</keyword>
<dbReference type="AlphaFoldDB" id="A0A1H6DRE5"/>
<dbReference type="Proteomes" id="UP000236754">
    <property type="component" value="Unassembled WGS sequence"/>
</dbReference>
<dbReference type="InterPro" id="IPR006652">
    <property type="entry name" value="Kelch_1"/>
</dbReference>
<dbReference type="SUPFAM" id="SSF117281">
    <property type="entry name" value="Kelch motif"/>
    <property type="match status" value="1"/>
</dbReference>
<dbReference type="Gene3D" id="2.120.10.80">
    <property type="entry name" value="Kelch-type beta propeller"/>
    <property type="match status" value="2"/>
</dbReference>
<gene>
    <name evidence="2" type="ORF">SAMN05216223_11868</name>
</gene>
<organism evidence="2 3">
    <name type="scientific">Actinacidiphila yanglinensis</name>
    <dbReference type="NCBI Taxonomy" id="310779"/>
    <lineage>
        <taxon>Bacteria</taxon>
        <taxon>Bacillati</taxon>
        <taxon>Actinomycetota</taxon>
        <taxon>Actinomycetes</taxon>
        <taxon>Kitasatosporales</taxon>
        <taxon>Streptomycetaceae</taxon>
        <taxon>Actinacidiphila</taxon>
    </lineage>
</organism>
<evidence type="ECO:0000256" key="1">
    <source>
        <dbReference type="SAM" id="SignalP"/>
    </source>
</evidence>
<evidence type="ECO:0000313" key="3">
    <source>
        <dbReference type="Proteomes" id="UP000236754"/>
    </source>
</evidence>
<dbReference type="SUPFAM" id="SSF49452">
    <property type="entry name" value="Starch-binding domain-like"/>
    <property type="match status" value="1"/>
</dbReference>
<reference evidence="2 3" key="1">
    <citation type="submission" date="2016-10" db="EMBL/GenBank/DDBJ databases">
        <authorList>
            <person name="de Groot N.N."/>
        </authorList>
    </citation>
    <scope>NUCLEOTIDE SEQUENCE [LARGE SCALE GENOMIC DNA]</scope>
    <source>
        <strain evidence="2 3">CGMCC 4.2023</strain>
    </source>
</reference>
<feature type="chain" id="PRO_5009296131" evidence="1">
    <location>
        <begin position="33"/>
        <end position="885"/>
    </location>
</feature>
<dbReference type="PANTHER" id="PTHR45632">
    <property type="entry name" value="LD33804P"/>
    <property type="match status" value="1"/>
</dbReference>
<feature type="signal peptide" evidence="1">
    <location>
        <begin position="1"/>
        <end position="32"/>
    </location>
</feature>
<dbReference type="EMBL" id="FNVU01000018">
    <property type="protein sequence ID" value="SEG87273.1"/>
    <property type="molecule type" value="Genomic_DNA"/>
</dbReference>
<dbReference type="Gene3D" id="2.60.40.1120">
    <property type="entry name" value="Carboxypeptidase-like, regulatory domain"/>
    <property type="match status" value="3"/>
</dbReference>
<dbReference type="SUPFAM" id="SSF49464">
    <property type="entry name" value="Carboxypeptidase regulatory domain-like"/>
    <property type="match status" value="2"/>
</dbReference>
<dbReference type="InterPro" id="IPR015915">
    <property type="entry name" value="Kelch-typ_b-propeller"/>
</dbReference>